<feature type="chain" id="PRO_5016287777" evidence="1">
    <location>
        <begin position="24"/>
        <end position="478"/>
    </location>
</feature>
<gene>
    <name evidence="2" type="ORF">DP202_10360</name>
</gene>
<evidence type="ECO:0000313" key="2">
    <source>
        <dbReference type="EMBL" id="RAZ68164.1"/>
    </source>
</evidence>
<proteinExistence type="predicted"/>
<dbReference type="RefSeq" id="WP_112780712.1">
    <property type="nucleotide sequence ID" value="NZ_CABMNQ010000015.1"/>
</dbReference>
<dbReference type="Gene3D" id="2.40.160.130">
    <property type="entry name" value="Capsule assembly protein Wzi"/>
    <property type="match status" value="1"/>
</dbReference>
<sequence length="478" mass="53055">MLTRLADNTVALALCLFCCPAFSAGLVVNDRALRDDLAWLSDRKLIRLDLSTWPLSEAAIQNALLTLRASEDPVNQRVIHRIQKRLRQLKASVQVSAFAATGRDRLPAGMDAEHTAGQSFSAAIGMNDSDWDITLKGNVERRQWIADASSVNPNGSYAAWRLANQWLSFGEIPQWWGPGNDASLIRSDSARPVVGVMMQRDEPLPFESPWLAGLGAWQYQIFTGQIRQYSHPEQPKLSGARVAFAPGNALELALSREIMWGGKGRPENYASFRDVLFGQDNTGNQKNDPGDQLGGIDFRVHLASLLAMPVSLYGQVVGDDEAGFLPSHNTWLGGIEGHNVAGNSQINWALEAADTRSQMKETGTIYYHYCYHGGFYQQGWPLADALGGDGTQFAARVEWVFENDRRFSLRGVRARLNRTSQSFNQAYPRNETLQGIEASWLTPISDGVTVSSGAWFTQSDRERNDTGLWLQLFLYSEP</sequence>
<dbReference type="InterPro" id="IPR026950">
    <property type="entry name" value="Caps_assemb_Wzi"/>
</dbReference>
<dbReference type="Pfam" id="PF14052">
    <property type="entry name" value="Caps_assemb_Wzi"/>
    <property type="match status" value="1"/>
</dbReference>
<comment type="caution">
    <text evidence="2">The sequence shown here is derived from an EMBL/GenBank/DDBJ whole genome shotgun (WGS) entry which is preliminary data.</text>
</comment>
<dbReference type="EMBL" id="QMDH01000015">
    <property type="protein sequence ID" value="RAZ68164.1"/>
    <property type="molecule type" value="Genomic_DNA"/>
</dbReference>
<evidence type="ECO:0000256" key="1">
    <source>
        <dbReference type="SAM" id="SignalP"/>
    </source>
</evidence>
<dbReference type="Proteomes" id="UP000251576">
    <property type="component" value="Unassembled WGS sequence"/>
</dbReference>
<evidence type="ECO:0000313" key="3">
    <source>
        <dbReference type="Proteomes" id="UP000251576"/>
    </source>
</evidence>
<dbReference type="InterPro" id="IPR038636">
    <property type="entry name" value="Wzi_sf"/>
</dbReference>
<protein>
    <submittedName>
        <fullName evidence="2">Capsule assembly Wzi family protein</fullName>
    </submittedName>
</protein>
<organism evidence="2 3">
    <name type="scientific">Enterobacter cloacae</name>
    <dbReference type="NCBI Taxonomy" id="550"/>
    <lineage>
        <taxon>Bacteria</taxon>
        <taxon>Pseudomonadati</taxon>
        <taxon>Pseudomonadota</taxon>
        <taxon>Gammaproteobacteria</taxon>
        <taxon>Enterobacterales</taxon>
        <taxon>Enterobacteriaceae</taxon>
        <taxon>Enterobacter</taxon>
        <taxon>Enterobacter cloacae complex</taxon>
    </lineage>
</organism>
<reference evidence="2 3" key="1">
    <citation type="submission" date="2018-06" db="EMBL/GenBank/DDBJ databases">
        <title>ACT-28, a chromosomally-encoded AmpC with carbapenemase activity from Enterobacter kobei.</title>
        <authorList>
            <person name="Jousset A.B."/>
            <person name="Oueslati S."/>
            <person name="Bernabeu S."/>
            <person name="Takissian J."/>
            <person name="Creton E."/>
            <person name="Vogel A."/>
            <person name="Cotellon G."/>
            <person name="Bonnin R.A."/>
            <person name="Dortet L."/>
            <person name="Naas T."/>
        </authorList>
    </citation>
    <scope>NUCLEOTIDE SEQUENCE [LARGE SCALE GENOMIC DNA]</scope>
    <source>
        <strain evidence="2 3">99B3</strain>
    </source>
</reference>
<keyword evidence="1" id="KW-0732">Signal</keyword>
<name>A0A330GK00_ENTCL</name>
<dbReference type="AlphaFoldDB" id="A0A330GK00"/>
<accession>A0A330GK00</accession>
<feature type="signal peptide" evidence="1">
    <location>
        <begin position="1"/>
        <end position="23"/>
    </location>
</feature>